<name>A0ACD3ZNU2_FUSSC</name>
<evidence type="ECO:0000313" key="1">
    <source>
        <dbReference type="EMBL" id="UPL02901.1"/>
    </source>
</evidence>
<keyword evidence="2" id="KW-1185">Reference proteome</keyword>
<organism evidence="1 2">
    <name type="scientific">Fusarium solani subsp. cucurbitae</name>
    <name type="common">Neocosmosporum cucurbitae</name>
    <dbReference type="NCBI Taxonomy" id="2747967"/>
    <lineage>
        <taxon>Eukaryota</taxon>
        <taxon>Fungi</taxon>
        <taxon>Dikarya</taxon>
        <taxon>Ascomycota</taxon>
        <taxon>Pezizomycotina</taxon>
        <taxon>Sordariomycetes</taxon>
        <taxon>Hypocreomycetidae</taxon>
        <taxon>Hypocreales</taxon>
        <taxon>Nectriaceae</taxon>
        <taxon>Fusarium</taxon>
        <taxon>Fusarium solani species complex</taxon>
    </lineage>
</organism>
<evidence type="ECO:0000313" key="2">
    <source>
        <dbReference type="Proteomes" id="UP000830768"/>
    </source>
</evidence>
<proteinExistence type="predicted"/>
<accession>A0ACD3ZNU2</accession>
<gene>
    <name evidence="1" type="ORF">LCI18_013835</name>
</gene>
<dbReference type="Proteomes" id="UP000830768">
    <property type="component" value="Chromosome 12"/>
</dbReference>
<dbReference type="EMBL" id="CP090040">
    <property type="protein sequence ID" value="UPL02901.1"/>
    <property type="molecule type" value="Genomic_DNA"/>
</dbReference>
<protein>
    <submittedName>
        <fullName evidence="1">Uncharacterized protein</fullName>
    </submittedName>
</protein>
<reference evidence="1" key="1">
    <citation type="submission" date="2021-11" db="EMBL/GenBank/DDBJ databases">
        <title>Fusarium solani-melongenae Genome sequencing and assembly.</title>
        <authorList>
            <person name="Xie S."/>
            <person name="Huang L."/>
            <person name="Zhang X."/>
        </authorList>
    </citation>
    <scope>NUCLEOTIDE SEQUENCE</scope>
    <source>
        <strain evidence="1">CRI 24-3</strain>
    </source>
</reference>
<sequence length="881" mass="97821">MSTTTEDQKSVSTSRRRSSKACLSCRSRKVRCDVTHKGRPCTNCGLDEKQCVVTRRGSYKLPKPVQNDSSVWTEPSPSNRSPVLALDELSMPMAPEMRIPLSSTVPRLSTSAGVTFVYYRFLSVDNIHNMLPADLNYVESQGCLKVPERSALDQLVQQYFRYVHPILPLMDEADFWDMYYQQSTETPAVQIHLVLLQAILFAACNYAPKGVIQALGFSTTQEARSVFYRRTKLLHDFEAESSLITRTQVSLLLAYWSPQFSSGPKKQNLSWLNEAFQNATSLEAHVQASLPAVTRKTHFAQWKRQNLLRRLWWCCIFCDRILPLNMRRSLHISSARFDFDASPALGYTDLSDELGRSQVYHAETKRRLADVVEQTAELCSTLTNVLELVYPFGDVPACQNRQRLVRDRDQIKDCKAAMMAWFSRATSLFPGSRDRADSRTLPGSGEATAEDPVRLYTNLMFMHYQTARLALCNHEILVQLACASVPPILGKSVSDVPNMHDLGLEVHDATSRLADCLGDLSHLGLVQKLPISGVTCLALPLLLSLVDVKLASRCGGSGVPKPDGAQTGWRHKTMDCLLGALRTFKMHFPEDSDYVIKASRGIVDSIQHDIRSIKGDTNMCPSPSQQANHGRESVIFNWSDILESQPGSYLHLIIAMDLSLSQRRMPGDAGFSTNLHSLRYSEAMGSFQKVFMGQDLIPTPVPSSHGADLSPSSLLTGSNLSPTHFESEINILYSSTSSASQDEQYSTSLMAIDDMMDRVPPPPQSLTALPSPSGQDGFSARHEDDSLGRTPDDNQTRGGTSRSPTTNQQERACEDWSQVVAPAESGKPARNQDWLESMLLEDFMMDGPPSDTRTVHASTGTEDLACVIFRDGNGVIEALNF</sequence>